<name>A0A157ZXH9_9BURK</name>
<dbReference type="OrthoDB" id="9006316at2"/>
<dbReference type="Proteomes" id="UP000054624">
    <property type="component" value="Unassembled WGS sequence"/>
</dbReference>
<organism evidence="1 2">
    <name type="scientific">Caballeronia temeraria</name>
    <dbReference type="NCBI Taxonomy" id="1777137"/>
    <lineage>
        <taxon>Bacteria</taxon>
        <taxon>Pseudomonadati</taxon>
        <taxon>Pseudomonadota</taxon>
        <taxon>Betaproteobacteria</taxon>
        <taxon>Burkholderiales</taxon>
        <taxon>Burkholderiaceae</taxon>
        <taxon>Caballeronia</taxon>
    </lineage>
</organism>
<sequence>MQHPSEPPMAKAMYILGQIGAIICHERGPSPQTEVLTKMASRPAEGFSIAVERMNDMCPPRRGHRRALLQWKHKEIGRLRRMLPDPLPTAASAHSQMPFWAGYCQYWEDMLKAHVQHDIEPRAPKLEVIQGRRTDA</sequence>
<accession>A0A157ZXH9</accession>
<reference evidence="2" key="1">
    <citation type="submission" date="2016-01" db="EMBL/GenBank/DDBJ databases">
        <authorList>
            <person name="Peeters Charlotte."/>
        </authorList>
    </citation>
    <scope>NUCLEOTIDE SEQUENCE [LARGE SCALE GENOMIC DNA]</scope>
</reference>
<evidence type="ECO:0000313" key="1">
    <source>
        <dbReference type="EMBL" id="SAK50193.1"/>
    </source>
</evidence>
<proteinExistence type="predicted"/>
<protein>
    <submittedName>
        <fullName evidence="1">Uncharacterized protein</fullName>
    </submittedName>
</protein>
<dbReference type="RefSeq" id="WP_061159375.1">
    <property type="nucleotide sequence ID" value="NZ_FCOI02000003.1"/>
</dbReference>
<dbReference type="EMBL" id="FCOI02000003">
    <property type="protein sequence ID" value="SAK50193.1"/>
    <property type="molecule type" value="Genomic_DNA"/>
</dbReference>
<dbReference type="AlphaFoldDB" id="A0A157ZXH9"/>
<evidence type="ECO:0000313" key="2">
    <source>
        <dbReference type="Proteomes" id="UP000054624"/>
    </source>
</evidence>
<keyword evidence="2" id="KW-1185">Reference proteome</keyword>
<gene>
    <name evidence="1" type="ORF">AWB76_01428</name>
</gene>